<dbReference type="InterPro" id="IPR000276">
    <property type="entry name" value="GPCR_Rhodpsn"/>
</dbReference>
<name>A0A6P7SMA3_9MOLL</name>
<keyword evidence="8" id="KW-0807">Transducer</keyword>
<evidence type="ECO:0000256" key="3">
    <source>
        <dbReference type="ARBA" id="ARBA00022692"/>
    </source>
</evidence>
<evidence type="ECO:0000313" key="9">
    <source>
        <dbReference type="Proteomes" id="UP000515154"/>
    </source>
</evidence>
<dbReference type="GO" id="GO:0007218">
    <property type="term" value="P:neuropeptide signaling pathway"/>
    <property type="evidence" value="ECO:0007669"/>
    <property type="project" value="TreeGrafter"/>
</dbReference>
<sequence length="411" mass="47120">MNNSSADYSSSETASKVMWGFFSPILLFVGVTGNCLVITILVFKRKEGVNSSIIFRSVLAVTDMVILCTVLPKYWTEYVVNVNMRSFSSFGCQFNLFITYVSMQYSAWIIVIMTIQRCLLIHRPFTFKRLWTTKVSITVLVCVFIFLALVDCHYFFTNEVQNNDCVSKNADIEHFEDFVFVFIDLAFLCLIPFTIMLVGNIYFMLVMKKQSNFRRSLTEGQRNANSYITQRAARMTRLVMKLTWLFLATTLPICIEMIVDSVYKTDDTALAGLDLAKTICYLIQLTGISLNVCIYINCDTNFRQQLGIMFNCYRRNDWTRGSGSNCVSSICSHDSERETTFTSTRRDTEKSLRKPSQANNTVVQINACTRDSERETNYTSTRRDTEKSIRKPSQANNAVTHTNNSEDTTKM</sequence>
<dbReference type="GO" id="GO:0042923">
    <property type="term" value="F:neuropeptide binding"/>
    <property type="evidence" value="ECO:0007669"/>
    <property type="project" value="TreeGrafter"/>
</dbReference>
<evidence type="ECO:0000256" key="8">
    <source>
        <dbReference type="ARBA" id="ARBA00023224"/>
    </source>
</evidence>
<dbReference type="InterPro" id="IPR017452">
    <property type="entry name" value="GPCR_Rhodpsn_7TM"/>
</dbReference>
<keyword evidence="4" id="KW-1133">Transmembrane helix</keyword>
<dbReference type="PROSITE" id="PS50262">
    <property type="entry name" value="G_PROTEIN_RECEP_F1_2"/>
    <property type="match status" value="1"/>
</dbReference>
<dbReference type="PRINTS" id="PR00237">
    <property type="entry name" value="GPCRRHODOPSN"/>
</dbReference>
<keyword evidence="3" id="KW-0812">Transmembrane</keyword>
<proteinExistence type="predicted"/>
<keyword evidence="5" id="KW-0297">G-protein coupled receptor</keyword>
<keyword evidence="6" id="KW-0472">Membrane</keyword>
<evidence type="ECO:0000256" key="2">
    <source>
        <dbReference type="ARBA" id="ARBA00022475"/>
    </source>
</evidence>
<evidence type="ECO:0000313" key="10">
    <source>
        <dbReference type="RefSeq" id="XP_029639143.1"/>
    </source>
</evidence>
<keyword evidence="2" id="KW-1003">Cell membrane</keyword>
<evidence type="ECO:0000256" key="6">
    <source>
        <dbReference type="ARBA" id="ARBA00023136"/>
    </source>
</evidence>
<comment type="subcellular location">
    <subcellularLocation>
        <location evidence="1">Cell membrane</location>
        <topology evidence="1">Multi-pass membrane protein</topology>
    </subcellularLocation>
</comment>
<reference evidence="10" key="1">
    <citation type="submission" date="2025-08" db="UniProtKB">
        <authorList>
            <consortium name="RefSeq"/>
        </authorList>
    </citation>
    <scope>IDENTIFICATION</scope>
</reference>
<dbReference type="GO" id="GO:0005886">
    <property type="term" value="C:plasma membrane"/>
    <property type="evidence" value="ECO:0007669"/>
    <property type="project" value="UniProtKB-SubCell"/>
</dbReference>
<dbReference type="PANTHER" id="PTHR24229">
    <property type="entry name" value="NEUROPEPTIDES RECEPTOR"/>
    <property type="match status" value="1"/>
</dbReference>
<dbReference type="GO" id="GO:0004930">
    <property type="term" value="F:G protein-coupled receptor activity"/>
    <property type="evidence" value="ECO:0007669"/>
    <property type="project" value="UniProtKB-KW"/>
</dbReference>
<keyword evidence="7 10" id="KW-0675">Receptor</keyword>
<dbReference type="KEGG" id="osn:115214184"/>
<evidence type="ECO:0000256" key="1">
    <source>
        <dbReference type="ARBA" id="ARBA00004651"/>
    </source>
</evidence>
<protein>
    <submittedName>
        <fullName evidence="10">Apelin receptor isoform X1</fullName>
    </submittedName>
</protein>
<accession>A0A6P7SMA3</accession>
<dbReference type="Gene3D" id="1.20.1070.10">
    <property type="entry name" value="Rhodopsin 7-helix transmembrane proteins"/>
    <property type="match status" value="1"/>
</dbReference>
<dbReference type="Pfam" id="PF00001">
    <property type="entry name" value="7tm_1"/>
    <property type="match status" value="1"/>
</dbReference>
<keyword evidence="9" id="KW-1185">Reference proteome</keyword>
<evidence type="ECO:0000256" key="7">
    <source>
        <dbReference type="ARBA" id="ARBA00023170"/>
    </source>
</evidence>
<evidence type="ECO:0000256" key="5">
    <source>
        <dbReference type="ARBA" id="ARBA00023040"/>
    </source>
</evidence>
<dbReference type="AlphaFoldDB" id="A0A6P7SMA3"/>
<gene>
    <name evidence="10" type="primary">LOC115214184</name>
</gene>
<evidence type="ECO:0000256" key="4">
    <source>
        <dbReference type="ARBA" id="ARBA00022989"/>
    </source>
</evidence>
<dbReference type="RefSeq" id="XP_029639143.1">
    <property type="nucleotide sequence ID" value="XM_029783283.2"/>
</dbReference>
<dbReference type="Proteomes" id="UP000515154">
    <property type="component" value="Linkage group LG7"/>
</dbReference>
<dbReference type="PANTHER" id="PTHR24229:SF40">
    <property type="entry name" value="ALLATOSTATIN C RECEPTOR 1-RELATED"/>
    <property type="match status" value="1"/>
</dbReference>
<dbReference type="GO" id="GO:0043005">
    <property type="term" value="C:neuron projection"/>
    <property type="evidence" value="ECO:0007669"/>
    <property type="project" value="TreeGrafter"/>
</dbReference>
<dbReference type="SUPFAM" id="SSF81321">
    <property type="entry name" value="Family A G protein-coupled receptor-like"/>
    <property type="match status" value="1"/>
</dbReference>
<organism evidence="9 10">
    <name type="scientific">Octopus sinensis</name>
    <name type="common">East Asian common octopus</name>
    <dbReference type="NCBI Taxonomy" id="2607531"/>
    <lineage>
        <taxon>Eukaryota</taxon>
        <taxon>Metazoa</taxon>
        <taxon>Spiralia</taxon>
        <taxon>Lophotrochozoa</taxon>
        <taxon>Mollusca</taxon>
        <taxon>Cephalopoda</taxon>
        <taxon>Coleoidea</taxon>
        <taxon>Octopodiformes</taxon>
        <taxon>Octopoda</taxon>
        <taxon>Incirrata</taxon>
        <taxon>Octopodidae</taxon>
        <taxon>Octopus</taxon>
    </lineage>
</organism>